<dbReference type="WBParaSite" id="SVE_0898600.1">
    <property type="protein sequence ID" value="SVE_0898600.1"/>
    <property type="gene ID" value="SVE_0898600"/>
</dbReference>
<sequence length="159" mass="18836">MERLYDGPQLKVDNDLNRIAKNYVWGSCLNDSSLFKEGHNVEYHGARYHLVYGYIIVRKMYDKFMLFYNWNAKGYKGKYDEYAQIVWKSTRKVGVGVCVRYTNIYVVITFLPKGCTKKSSKNVRPINPSHIHMFGFLEEMSKEILKSKIQNFIKFLNFF</sequence>
<keyword evidence="2" id="KW-1185">Reference proteome</keyword>
<feature type="domain" description="SCP" evidence="1">
    <location>
        <begin position="8"/>
        <end position="107"/>
    </location>
</feature>
<dbReference type="AlphaFoldDB" id="A0A0K0FJB3"/>
<reference evidence="2" key="1">
    <citation type="submission" date="2014-07" db="EMBL/GenBank/DDBJ databases">
        <authorList>
            <person name="Martin A.A"/>
            <person name="De Silva N."/>
        </authorList>
    </citation>
    <scope>NUCLEOTIDE SEQUENCE</scope>
</reference>
<reference evidence="3" key="2">
    <citation type="submission" date="2015-08" db="UniProtKB">
        <authorList>
            <consortium name="WormBaseParasite"/>
        </authorList>
    </citation>
    <scope>IDENTIFICATION</scope>
</reference>
<dbReference type="SUPFAM" id="SSF55797">
    <property type="entry name" value="PR-1-like"/>
    <property type="match status" value="1"/>
</dbReference>
<organism evidence="2 3">
    <name type="scientific">Strongyloides venezuelensis</name>
    <name type="common">Threadworm</name>
    <dbReference type="NCBI Taxonomy" id="75913"/>
    <lineage>
        <taxon>Eukaryota</taxon>
        <taxon>Metazoa</taxon>
        <taxon>Ecdysozoa</taxon>
        <taxon>Nematoda</taxon>
        <taxon>Chromadorea</taxon>
        <taxon>Rhabditida</taxon>
        <taxon>Tylenchina</taxon>
        <taxon>Panagrolaimomorpha</taxon>
        <taxon>Strongyloidoidea</taxon>
        <taxon>Strongyloididae</taxon>
        <taxon>Strongyloides</taxon>
    </lineage>
</organism>
<evidence type="ECO:0000313" key="2">
    <source>
        <dbReference type="Proteomes" id="UP000035680"/>
    </source>
</evidence>
<dbReference type="InterPro" id="IPR035940">
    <property type="entry name" value="CAP_sf"/>
</dbReference>
<protein>
    <submittedName>
        <fullName evidence="3">SCP domain-containing protein</fullName>
    </submittedName>
</protein>
<proteinExistence type="predicted"/>
<dbReference type="InterPro" id="IPR014044">
    <property type="entry name" value="CAP_dom"/>
</dbReference>
<evidence type="ECO:0000259" key="1">
    <source>
        <dbReference type="Pfam" id="PF00188"/>
    </source>
</evidence>
<evidence type="ECO:0000313" key="3">
    <source>
        <dbReference type="WBParaSite" id="SVE_0898600.1"/>
    </source>
</evidence>
<dbReference type="Gene3D" id="3.40.33.10">
    <property type="entry name" value="CAP"/>
    <property type="match status" value="1"/>
</dbReference>
<accession>A0A0K0FJB3</accession>
<name>A0A0K0FJB3_STRVS</name>
<dbReference type="Pfam" id="PF00188">
    <property type="entry name" value="CAP"/>
    <property type="match status" value="1"/>
</dbReference>
<dbReference type="Proteomes" id="UP000035680">
    <property type="component" value="Unassembled WGS sequence"/>
</dbReference>